<organism evidence="8 9">
    <name type="scientific">Ornithinimicrobium cryptoxanthini</name>
    <dbReference type="NCBI Taxonomy" id="2934161"/>
    <lineage>
        <taxon>Bacteria</taxon>
        <taxon>Bacillati</taxon>
        <taxon>Actinomycetota</taxon>
        <taxon>Actinomycetes</taxon>
        <taxon>Micrococcales</taxon>
        <taxon>Ornithinimicrobiaceae</taxon>
        <taxon>Ornithinimicrobium</taxon>
    </lineage>
</organism>
<gene>
    <name evidence="8" type="ORF">NF557_09785</name>
</gene>
<dbReference type="PANTHER" id="PTHR13887:SF14">
    <property type="entry name" value="DISULFIDE BOND FORMATION PROTEIN D"/>
    <property type="match status" value="1"/>
</dbReference>
<dbReference type="InterPro" id="IPR012336">
    <property type="entry name" value="Thioredoxin-like_fold"/>
</dbReference>
<evidence type="ECO:0000256" key="5">
    <source>
        <dbReference type="ARBA" id="ARBA00023284"/>
    </source>
</evidence>
<keyword evidence="3" id="KW-0560">Oxidoreductase</keyword>
<comment type="similarity">
    <text evidence="1">Belongs to the thioredoxin family. DsbA subfamily.</text>
</comment>
<evidence type="ECO:0000256" key="4">
    <source>
        <dbReference type="ARBA" id="ARBA00023157"/>
    </source>
</evidence>
<keyword evidence="6" id="KW-1133">Transmembrane helix</keyword>
<keyword evidence="2" id="KW-0732">Signal</keyword>
<sequence length="246" mass="25767">MPRPPVKVAPPPTKGPSMGLIGGVVALVVAIIAVSVYIVVRPDPVGTGDSASISGGASSASALPNAGGIRVGDAGEDVPVVHIYEDFQCPWCGLLEQTSGAAFTKAAQAGEIQLTYTLMSFLDGNIGNDSSIRAANAAMCADDQGAFVPYHAALYAEQPEEGAGWTDEQLIDTADQVGVDDIEEFTGCLDDETHFDYVRDMQTRSNQEGVTGSPRVFIDGEELGSEDMNNLLYDPTALTGILANRQ</sequence>
<dbReference type="Proteomes" id="UP001056535">
    <property type="component" value="Chromosome"/>
</dbReference>
<protein>
    <submittedName>
        <fullName evidence="8">DsbA family protein</fullName>
    </submittedName>
</protein>
<dbReference type="CDD" id="cd02972">
    <property type="entry name" value="DsbA_family"/>
    <property type="match status" value="1"/>
</dbReference>
<dbReference type="Gene3D" id="3.40.30.10">
    <property type="entry name" value="Glutaredoxin"/>
    <property type="match status" value="1"/>
</dbReference>
<evidence type="ECO:0000313" key="9">
    <source>
        <dbReference type="Proteomes" id="UP001056535"/>
    </source>
</evidence>
<feature type="transmembrane region" description="Helical" evidence="6">
    <location>
        <begin position="20"/>
        <end position="40"/>
    </location>
</feature>
<evidence type="ECO:0000256" key="3">
    <source>
        <dbReference type="ARBA" id="ARBA00023002"/>
    </source>
</evidence>
<keyword evidence="9" id="KW-1185">Reference proteome</keyword>
<evidence type="ECO:0000259" key="7">
    <source>
        <dbReference type="Pfam" id="PF13462"/>
    </source>
</evidence>
<proteinExistence type="inferred from homology"/>
<dbReference type="PANTHER" id="PTHR13887">
    <property type="entry name" value="GLUTATHIONE S-TRANSFERASE KAPPA"/>
    <property type="match status" value="1"/>
</dbReference>
<dbReference type="Pfam" id="PF13462">
    <property type="entry name" value="Thioredoxin_4"/>
    <property type="match status" value="1"/>
</dbReference>
<keyword evidence="4" id="KW-1015">Disulfide bond</keyword>
<reference evidence="8" key="1">
    <citation type="submission" date="2022-06" db="EMBL/GenBank/DDBJ databases">
        <title>Ornithinimicrobium JY.X270.</title>
        <authorList>
            <person name="Huang Y."/>
        </authorList>
    </citation>
    <scope>NUCLEOTIDE SEQUENCE</scope>
    <source>
        <strain evidence="8">JY.X270</strain>
    </source>
</reference>
<evidence type="ECO:0000256" key="6">
    <source>
        <dbReference type="SAM" id="Phobius"/>
    </source>
</evidence>
<dbReference type="EMBL" id="CP099490">
    <property type="protein sequence ID" value="USQ74948.1"/>
    <property type="molecule type" value="Genomic_DNA"/>
</dbReference>
<evidence type="ECO:0000256" key="2">
    <source>
        <dbReference type="ARBA" id="ARBA00022729"/>
    </source>
</evidence>
<feature type="domain" description="Thioredoxin-like fold" evidence="7">
    <location>
        <begin position="79"/>
        <end position="224"/>
    </location>
</feature>
<dbReference type="SUPFAM" id="SSF52833">
    <property type="entry name" value="Thioredoxin-like"/>
    <property type="match status" value="1"/>
</dbReference>
<name>A0ABY4YDZ6_9MICO</name>
<keyword evidence="6" id="KW-0812">Transmembrane</keyword>
<keyword evidence="6" id="KW-0472">Membrane</keyword>
<keyword evidence="5" id="KW-0676">Redox-active center</keyword>
<accession>A0ABY4YDZ6</accession>
<dbReference type="RefSeq" id="WP_252619043.1">
    <property type="nucleotide sequence ID" value="NZ_CP099490.1"/>
</dbReference>
<evidence type="ECO:0000313" key="8">
    <source>
        <dbReference type="EMBL" id="USQ74948.1"/>
    </source>
</evidence>
<evidence type="ECO:0000256" key="1">
    <source>
        <dbReference type="ARBA" id="ARBA00005791"/>
    </source>
</evidence>
<dbReference type="InterPro" id="IPR036249">
    <property type="entry name" value="Thioredoxin-like_sf"/>
</dbReference>